<dbReference type="RefSeq" id="XP_003013360.1">
    <property type="nucleotide sequence ID" value="XM_003013314.1"/>
</dbReference>
<dbReference type="AlphaFoldDB" id="D4AWI0"/>
<evidence type="ECO:0000256" key="1">
    <source>
        <dbReference type="SAM" id="Phobius"/>
    </source>
</evidence>
<dbReference type="eggNOG" id="ENOG502SRY0">
    <property type="taxonomic scope" value="Eukaryota"/>
</dbReference>
<dbReference type="EMBL" id="ABSU01000014">
    <property type="protein sequence ID" value="EFE32720.1"/>
    <property type="molecule type" value="Genomic_DNA"/>
</dbReference>
<feature type="transmembrane region" description="Helical" evidence="1">
    <location>
        <begin position="99"/>
        <end position="117"/>
    </location>
</feature>
<evidence type="ECO:0000313" key="3">
    <source>
        <dbReference type="Proteomes" id="UP000008866"/>
    </source>
</evidence>
<dbReference type="OMA" id="CRANARM"/>
<feature type="transmembrane region" description="Helical" evidence="1">
    <location>
        <begin position="487"/>
        <end position="507"/>
    </location>
</feature>
<feature type="transmembrane region" description="Helical" evidence="1">
    <location>
        <begin position="50"/>
        <end position="71"/>
    </location>
</feature>
<keyword evidence="1" id="KW-1133">Transmembrane helix</keyword>
<name>D4AWI0_ARTBC</name>
<evidence type="ECO:0000313" key="2">
    <source>
        <dbReference type="EMBL" id="EFE32720.1"/>
    </source>
</evidence>
<keyword evidence="1" id="KW-0812">Transmembrane</keyword>
<organism evidence="2 3">
    <name type="scientific">Arthroderma benhamiae (strain ATCC MYA-4681 / CBS 112371)</name>
    <name type="common">Trichophyton mentagrophytes</name>
    <dbReference type="NCBI Taxonomy" id="663331"/>
    <lineage>
        <taxon>Eukaryota</taxon>
        <taxon>Fungi</taxon>
        <taxon>Dikarya</taxon>
        <taxon>Ascomycota</taxon>
        <taxon>Pezizomycotina</taxon>
        <taxon>Eurotiomycetes</taxon>
        <taxon>Eurotiomycetidae</taxon>
        <taxon>Onygenales</taxon>
        <taxon>Arthrodermataceae</taxon>
        <taxon>Trichophyton</taxon>
    </lineage>
</organism>
<accession>D4AWI0</accession>
<protein>
    <submittedName>
        <fullName evidence="2">Uncharacterized protein</fullName>
    </submittedName>
</protein>
<dbReference type="HOGENOM" id="CLU_035163_0_0_1"/>
<keyword evidence="3" id="KW-1185">Reference proteome</keyword>
<reference evidence="3" key="1">
    <citation type="journal article" date="2011" name="Genome Biol.">
        <title>Comparative and functional genomics provide insights into the pathogenicity of dermatophytic fungi.</title>
        <authorList>
            <person name="Burmester A."/>
            <person name="Shelest E."/>
            <person name="Gloeckner G."/>
            <person name="Heddergott C."/>
            <person name="Schindler S."/>
            <person name="Staib P."/>
            <person name="Heidel A."/>
            <person name="Felder M."/>
            <person name="Petzold A."/>
            <person name="Szafranski K."/>
            <person name="Feuermann M."/>
            <person name="Pedruzzi I."/>
            <person name="Priebe S."/>
            <person name="Groth M."/>
            <person name="Winkler R."/>
            <person name="Li W."/>
            <person name="Kniemeyer O."/>
            <person name="Schroeckh V."/>
            <person name="Hertweck C."/>
            <person name="Hube B."/>
            <person name="White T.C."/>
            <person name="Platzer M."/>
            <person name="Guthke R."/>
            <person name="Heitman J."/>
            <person name="Woestemeyer J."/>
            <person name="Zipfel P.F."/>
            <person name="Monod M."/>
            <person name="Brakhage A.A."/>
        </authorList>
    </citation>
    <scope>NUCLEOTIDE SEQUENCE [LARGE SCALE GENOMIC DNA]</scope>
    <source>
        <strain evidence="3">ATCC MYA-4681 / CBS 112371</strain>
    </source>
</reference>
<dbReference type="KEGG" id="abe:ARB_00545"/>
<comment type="caution">
    <text evidence="2">The sequence shown here is derived from an EMBL/GenBank/DDBJ whole genome shotgun (WGS) entry which is preliminary data.</text>
</comment>
<proteinExistence type="predicted"/>
<sequence length="579" mass="64189">MQYITIDSCFDHGHISSWARSSITLCCSHRPDAMDFFTRFYTAYSRPVKVAISISLALVILFAYILLIVLFTSPQALHIDSLLYVGDNPASRTRFTPQVAVALLSAILTGATIALATRCVDESLWNHLTPSTAADRITAAESRNLALWSVSAVARIRYLFVGGSWALRLSAVLLLAGVAVNPILVSGISQTPDLTFETAFQPRNRSYNDFSGFLDDVNTWYASGTTRDLLGEAAFLTSLHSLNAPAAHVCNTPLCRANARMAGFQASCTSDEIPNPDRIGLKPSSFRNIRRQLFCSPKRSSRDRDVCVDLESSDPETAAMFTNQRATETDGDFTTVFGAYVYNWYTGQAERSIYTVDCRVRYGWVNVTQVGSNPPEVIRSSFQVVGQDELPRSAGYLPRIYGGDLLESSPWNFSGGAYGANGEKIVKYPIGVALLGWKETADGPTVAQRIERAWDMNNIFAFGRSIDRIDLSTTIETRVNKYVYNKLALFILIVPFLASIFGVWNRWHVLSDELMLGYDPVRIVRCGPLYGVDPSTTGEELDKMVVARYMQADMDGEQRYQFVASSVEFVAEPRTPKHG</sequence>
<gene>
    <name evidence="2" type="ORF">ARB_00545</name>
</gene>
<keyword evidence="1" id="KW-0472">Membrane</keyword>
<dbReference type="GeneID" id="9519395"/>
<dbReference type="Proteomes" id="UP000008866">
    <property type="component" value="Unassembled WGS sequence"/>
</dbReference>